<evidence type="ECO:0000259" key="2">
    <source>
        <dbReference type="PROSITE" id="PS50089"/>
    </source>
</evidence>
<dbReference type="PROSITE" id="PS50089">
    <property type="entry name" value="ZF_RING_2"/>
    <property type="match status" value="1"/>
</dbReference>
<dbReference type="EMBL" id="KY684109">
    <property type="protein sequence ID" value="ARF11644.1"/>
    <property type="molecule type" value="Genomic_DNA"/>
</dbReference>
<keyword evidence="1" id="KW-0479">Metal-binding</keyword>
<dbReference type="InterPro" id="IPR001841">
    <property type="entry name" value="Znf_RING"/>
</dbReference>
<keyword evidence="1" id="KW-0863">Zinc-finger</keyword>
<gene>
    <name evidence="3" type="ORF">Klosneuvirus_2_80</name>
</gene>
<evidence type="ECO:0000313" key="3">
    <source>
        <dbReference type="EMBL" id="ARF11644.1"/>
    </source>
</evidence>
<dbReference type="SUPFAM" id="SSF57850">
    <property type="entry name" value="RING/U-box"/>
    <property type="match status" value="1"/>
</dbReference>
<dbReference type="GO" id="GO:0008270">
    <property type="term" value="F:zinc ion binding"/>
    <property type="evidence" value="ECO:0007669"/>
    <property type="project" value="UniProtKB-KW"/>
</dbReference>
<accession>A0A1V0SJ25</accession>
<dbReference type="Gene3D" id="3.30.40.10">
    <property type="entry name" value="Zinc/RING finger domain, C3HC4 (zinc finger)"/>
    <property type="match status" value="1"/>
</dbReference>
<proteinExistence type="predicted"/>
<organism evidence="3">
    <name type="scientific">Klosneuvirus KNV1</name>
    <dbReference type="NCBI Taxonomy" id="1977640"/>
    <lineage>
        <taxon>Viruses</taxon>
        <taxon>Varidnaviria</taxon>
        <taxon>Bamfordvirae</taxon>
        <taxon>Nucleocytoviricota</taxon>
        <taxon>Megaviricetes</taxon>
        <taxon>Imitervirales</taxon>
        <taxon>Mimiviridae</taxon>
        <taxon>Klosneuvirinae</taxon>
        <taxon>Klosneuvirus</taxon>
    </lineage>
</organism>
<evidence type="ECO:0000256" key="1">
    <source>
        <dbReference type="PROSITE-ProRule" id="PRU00175"/>
    </source>
</evidence>
<dbReference type="Pfam" id="PF13639">
    <property type="entry name" value="zf-RING_2"/>
    <property type="match status" value="1"/>
</dbReference>
<dbReference type="InterPro" id="IPR013083">
    <property type="entry name" value="Znf_RING/FYVE/PHD"/>
</dbReference>
<dbReference type="SMART" id="SM00184">
    <property type="entry name" value="RING"/>
    <property type="match status" value="1"/>
</dbReference>
<protein>
    <recommendedName>
        <fullName evidence="2">RING-type domain-containing protein</fullName>
    </recommendedName>
</protein>
<reference evidence="3" key="1">
    <citation type="journal article" date="2017" name="Science">
        <title>Giant viruses with an expanded complement of translation system components.</title>
        <authorList>
            <person name="Schulz F."/>
            <person name="Yutin N."/>
            <person name="Ivanova N.N."/>
            <person name="Ortega D.R."/>
            <person name="Lee T.K."/>
            <person name="Vierheilig J."/>
            <person name="Daims H."/>
            <person name="Horn M."/>
            <person name="Wagner M."/>
            <person name="Jensen G.J."/>
            <person name="Kyrpides N.C."/>
            <person name="Koonin E.V."/>
            <person name="Woyke T."/>
        </authorList>
    </citation>
    <scope>NUCLEOTIDE SEQUENCE</scope>
    <source>
        <strain evidence="3">KNV1</strain>
    </source>
</reference>
<feature type="domain" description="RING-type" evidence="2">
    <location>
        <begin position="17"/>
        <end position="55"/>
    </location>
</feature>
<keyword evidence="1" id="KW-0862">Zinc</keyword>
<name>A0A1V0SJ25_9VIRU</name>
<sequence length="56" mass="6873">MKFKNFKKTDNYDQRKCVICYSKFKQDDFVLVRKCKHIYHKDCDHAKIVNCPICRE</sequence>